<accession>A0A0B5GSJ7</accession>
<dbReference type="PANTHER" id="PTHR11994">
    <property type="entry name" value="60S RIBOSOMAL PROTEIN L11-RELATED"/>
    <property type="match status" value="1"/>
</dbReference>
<reference evidence="4" key="1">
    <citation type="submission" date="2014-11" db="EMBL/GenBank/DDBJ databases">
        <authorList>
            <person name="Lang B.F."/>
        </authorList>
    </citation>
    <scope>NUCLEOTIDE SEQUENCE</scope>
    <source>
        <strain evidence="4">249</strain>
    </source>
</reference>
<organism evidence="4">
    <name type="scientific">Gefionella okellyi</name>
    <dbReference type="NCBI Taxonomy" id="2853422"/>
    <lineage>
        <taxon>Eukaryota</taxon>
        <taxon>Malawimonadida</taxon>
        <taxon>Malawimonadidae</taxon>
        <taxon>Gefionella</taxon>
    </lineage>
</organism>
<geneLocation type="mitochondrion" evidence="4"/>
<sequence length="178" mass="21520">MRYKNIYTLITKQDLISKDYIKHNQQIPYIKNIILSTINSNTLKNKLKIIEPLFCLELITMNKPLLIKAKKSIAAFNIRKNLYIGCYITLNRWILYNFIDKFIHFTLGRNNKKINYKTKNSYNNLYNVNYYLKNLDIYSEIEFEFNKIYNKYGLYININIKSYNIKLNKLLLTHFLFI</sequence>
<evidence type="ECO:0000256" key="3">
    <source>
        <dbReference type="ARBA" id="ARBA00023274"/>
    </source>
</evidence>
<evidence type="ECO:0000313" key="4">
    <source>
        <dbReference type="EMBL" id="AJF36676.1"/>
    </source>
</evidence>
<dbReference type="InterPro" id="IPR002132">
    <property type="entry name" value="Ribosomal_uL5"/>
</dbReference>
<dbReference type="GO" id="GO:1990904">
    <property type="term" value="C:ribonucleoprotein complex"/>
    <property type="evidence" value="ECO:0007669"/>
    <property type="project" value="UniProtKB-KW"/>
</dbReference>
<name>A0A0B5GSJ7_9EUKA</name>
<dbReference type="Gene3D" id="3.30.1440.10">
    <property type="match status" value="1"/>
</dbReference>
<dbReference type="AlphaFoldDB" id="A0A0B5GSJ7"/>
<proteinExistence type="inferred from homology"/>
<keyword evidence="2 4" id="KW-0689">Ribosomal protein</keyword>
<dbReference type="PIRSF" id="PIRSF002161">
    <property type="entry name" value="Ribosomal_L5"/>
    <property type="match status" value="1"/>
</dbReference>
<gene>
    <name evidence="4" type="primary">rpl5</name>
</gene>
<dbReference type="EMBL" id="KP165391">
    <property type="protein sequence ID" value="AJF36676.1"/>
    <property type="molecule type" value="Genomic_DNA"/>
</dbReference>
<dbReference type="GO" id="GO:0003735">
    <property type="term" value="F:structural constituent of ribosome"/>
    <property type="evidence" value="ECO:0007669"/>
    <property type="project" value="InterPro"/>
</dbReference>
<evidence type="ECO:0000256" key="1">
    <source>
        <dbReference type="ARBA" id="ARBA00008553"/>
    </source>
</evidence>
<keyword evidence="3" id="KW-0687">Ribonucleoprotein</keyword>
<protein>
    <submittedName>
        <fullName evidence="4">Ribosomal protein L5</fullName>
    </submittedName>
</protein>
<dbReference type="SUPFAM" id="SSF55282">
    <property type="entry name" value="RL5-like"/>
    <property type="match status" value="1"/>
</dbReference>
<dbReference type="GO" id="GO:0006412">
    <property type="term" value="P:translation"/>
    <property type="evidence" value="ECO:0007669"/>
    <property type="project" value="InterPro"/>
</dbReference>
<evidence type="ECO:0000256" key="2">
    <source>
        <dbReference type="ARBA" id="ARBA00022980"/>
    </source>
</evidence>
<comment type="similarity">
    <text evidence="1">Belongs to the universal ribosomal protein uL5 family.</text>
</comment>
<dbReference type="InterPro" id="IPR022803">
    <property type="entry name" value="Ribosomal_uL5_dom_sf"/>
</dbReference>
<keyword evidence="4" id="KW-0496">Mitochondrion</keyword>
<dbReference type="GO" id="GO:0005840">
    <property type="term" value="C:ribosome"/>
    <property type="evidence" value="ECO:0007669"/>
    <property type="project" value="UniProtKB-KW"/>
</dbReference>